<dbReference type="GO" id="GO:0006412">
    <property type="term" value="P:translation"/>
    <property type="evidence" value="ECO:0007669"/>
    <property type="project" value="InterPro"/>
</dbReference>
<dbReference type="GO" id="GO:0003723">
    <property type="term" value="F:RNA binding"/>
    <property type="evidence" value="ECO:0007669"/>
    <property type="project" value="InterPro"/>
</dbReference>
<dbReference type="InterPro" id="IPR008991">
    <property type="entry name" value="Translation_prot_SH3-like_sf"/>
</dbReference>
<dbReference type="InterPro" id="IPR039660">
    <property type="entry name" value="Ribosomal_eL14"/>
</dbReference>
<dbReference type="SUPFAM" id="SSF50104">
    <property type="entry name" value="Translation proteins SH3-like domain"/>
    <property type="match status" value="1"/>
</dbReference>
<protein>
    <recommendedName>
        <fullName evidence="4">Large ribosomal subunit protein eL14</fullName>
    </recommendedName>
    <alternativeName>
        <fullName evidence="5">60S ribosomal protein L14</fullName>
    </alternativeName>
</protein>
<dbReference type="Proteomes" id="UP000515135">
    <property type="component" value="Unplaced"/>
</dbReference>
<gene>
    <name evidence="8" type="primary">LOC109473574</name>
</gene>
<evidence type="ECO:0000256" key="2">
    <source>
        <dbReference type="ARBA" id="ARBA00022980"/>
    </source>
</evidence>
<accession>A0A6P4YI64</accession>
<keyword evidence="2" id="KW-0689">Ribosomal protein</keyword>
<dbReference type="PANTHER" id="PTHR11127">
    <property type="entry name" value="60S RIBOSOMAL PROTEIN L14"/>
    <property type="match status" value="1"/>
</dbReference>
<dbReference type="GeneID" id="109473574"/>
<evidence type="ECO:0000256" key="5">
    <source>
        <dbReference type="ARBA" id="ARBA00035318"/>
    </source>
</evidence>
<dbReference type="AlphaFoldDB" id="A0A6P4YI64"/>
<dbReference type="InterPro" id="IPR014722">
    <property type="entry name" value="Rib_uL2_dom2"/>
</dbReference>
<evidence type="ECO:0000256" key="3">
    <source>
        <dbReference type="ARBA" id="ARBA00023274"/>
    </source>
</evidence>
<keyword evidence="3" id="KW-0687">Ribonucleoprotein</keyword>
<dbReference type="RefSeq" id="XP_019629035.1">
    <property type="nucleotide sequence ID" value="XM_019773476.1"/>
</dbReference>
<evidence type="ECO:0000256" key="4">
    <source>
        <dbReference type="ARBA" id="ARBA00035215"/>
    </source>
</evidence>
<dbReference type="KEGG" id="bbel:109473574"/>
<organism evidence="7 8">
    <name type="scientific">Branchiostoma belcheri</name>
    <name type="common">Amphioxus</name>
    <dbReference type="NCBI Taxonomy" id="7741"/>
    <lineage>
        <taxon>Eukaryota</taxon>
        <taxon>Metazoa</taxon>
        <taxon>Chordata</taxon>
        <taxon>Cephalochordata</taxon>
        <taxon>Leptocardii</taxon>
        <taxon>Amphioxiformes</taxon>
        <taxon>Branchiostomatidae</taxon>
        <taxon>Branchiostoma</taxon>
    </lineage>
</organism>
<dbReference type="PANTHER" id="PTHR11127:SF2">
    <property type="entry name" value="LARGE RIBOSOMAL SUBUNIT PROTEIN EL14"/>
    <property type="match status" value="1"/>
</dbReference>
<dbReference type="CDD" id="cd23702">
    <property type="entry name" value="eL14"/>
    <property type="match status" value="1"/>
</dbReference>
<keyword evidence="7" id="KW-1185">Reference proteome</keyword>
<comment type="similarity">
    <text evidence="1">Belongs to the eukaryotic ribosomal protein eL14 family.</text>
</comment>
<evidence type="ECO:0000256" key="1">
    <source>
        <dbReference type="ARBA" id="ARBA00006592"/>
    </source>
</evidence>
<proteinExistence type="inferred from homology"/>
<dbReference type="InterPro" id="IPR002784">
    <property type="entry name" value="Ribosomal_eL14_dom"/>
</dbReference>
<dbReference type="GO" id="GO:0003735">
    <property type="term" value="F:structural constituent of ribosome"/>
    <property type="evidence" value="ECO:0007669"/>
    <property type="project" value="InterPro"/>
</dbReference>
<evidence type="ECO:0000313" key="7">
    <source>
        <dbReference type="Proteomes" id="UP000515135"/>
    </source>
</evidence>
<dbReference type="GO" id="GO:0022625">
    <property type="term" value="C:cytosolic large ribosomal subunit"/>
    <property type="evidence" value="ECO:0007669"/>
    <property type="project" value="TreeGrafter"/>
</dbReference>
<reference evidence="8" key="1">
    <citation type="submission" date="2025-08" db="UniProtKB">
        <authorList>
            <consortium name="RefSeq"/>
        </authorList>
    </citation>
    <scope>IDENTIFICATION</scope>
    <source>
        <tissue evidence="8">Gonad</tissue>
    </source>
</reference>
<dbReference type="OrthoDB" id="1875589at2759"/>
<evidence type="ECO:0000259" key="6">
    <source>
        <dbReference type="Pfam" id="PF01929"/>
    </source>
</evidence>
<dbReference type="Gene3D" id="6.10.250.2270">
    <property type="match status" value="1"/>
</dbReference>
<feature type="domain" description="Large ribosomal subunit protein eL14" evidence="6">
    <location>
        <begin position="55"/>
        <end position="127"/>
    </location>
</feature>
<dbReference type="Pfam" id="PF01929">
    <property type="entry name" value="Ribosomal_L14e"/>
    <property type="match status" value="1"/>
</dbReference>
<sequence>MLLLSAILLKMVYKRFVEIGRVAFVRFGQDEGKLCAVVDIVDQNRALVDGPNIRRQAVSFKFLHLTGVVINIGHGCGTTAVKKAWEKEGVEEKWRQSTWYKKLQMKATRRQLSDFDRFKLMKVKQRRSWLIKMEMGRLKKAQKK</sequence>
<name>A0A6P4YI64_BRABE</name>
<dbReference type="Gene3D" id="2.30.30.30">
    <property type="match status" value="1"/>
</dbReference>
<dbReference type="GO" id="GO:0042273">
    <property type="term" value="P:ribosomal large subunit biogenesis"/>
    <property type="evidence" value="ECO:0007669"/>
    <property type="project" value="TreeGrafter"/>
</dbReference>
<evidence type="ECO:0000313" key="8">
    <source>
        <dbReference type="RefSeq" id="XP_019629035.1"/>
    </source>
</evidence>